<dbReference type="Proteomes" id="UP000319908">
    <property type="component" value="Unassembled WGS sequence"/>
</dbReference>
<dbReference type="InterPro" id="IPR007344">
    <property type="entry name" value="GrpB/CoaE"/>
</dbReference>
<protein>
    <submittedName>
        <fullName evidence="1">Dephospho-CoA kinase/protein folding accessory domain-containing protein</fullName>
    </submittedName>
</protein>
<sequence>MERSRPLGISRLDSTRGPYSTIEGERLSDRDAFSHNSYSDAGRVRLMHHDARWRQEFEQTRSGLLQGCQGRVVAVEHIGSTAIGGVIAQPIIDAVAVIADPVDFRDAVLLTEGLNYRTAAPPEWAEDGRRQQLVLNKPRYSETTHRVYFVTQGSPLLQRAIQFRDHLRGNPAMAIEFEAAKVDVWRQVEGDASGYEAGMVEVFEHFQPA</sequence>
<evidence type="ECO:0000313" key="2">
    <source>
        <dbReference type="Proteomes" id="UP000319908"/>
    </source>
</evidence>
<proteinExistence type="predicted"/>
<dbReference type="InterPro" id="IPR043519">
    <property type="entry name" value="NT_sf"/>
</dbReference>
<dbReference type="SUPFAM" id="SSF81301">
    <property type="entry name" value="Nucleotidyltransferase"/>
    <property type="match status" value="1"/>
</dbReference>
<dbReference type="PANTHER" id="PTHR34822:SF1">
    <property type="entry name" value="GRPB FAMILY PROTEIN"/>
    <property type="match status" value="1"/>
</dbReference>
<evidence type="ECO:0000313" key="1">
    <source>
        <dbReference type="EMBL" id="TWU20029.1"/>
    </source>
</evidence>
<dbReference type="AlphaFoldDB" id="A0A5C6CB34"/>
<keyword evidence="1" id="KW-0808">Transferase</keyword>
<dbReference type="GO" id="GO:0016301">
    <property type="term" value="F:kinase activity"/>
    <property type="evidence" value="ECO:0007669"/>
    <property type="project" value="UniProtKB-KW"/>
</dbReference>
<dbReference type="OrthoDB" id="9799092at2"/>
<gene>
    <name evidence="1" type="ORF">Poly21_22090</name>
</gene>
<dbReference type="Gene3D" id="3.30.460.10">
    <property type="entry name" value="Beta Polymerase, domain 2"/>
    <property type="match status" value="1"/>
</dbReference>
<reference evidence="1 2" key="1">
    <citation type="journal article" date="2020" name="Antonie Van Leeuwenhoek">
        <title>Rhodopirellula heiligendammensis sp. nov., Rhodopirellula pilleata sp. nov., and Rhodopirellula solitaria sp. nov. isolated from natural or artificial marine surfaces in Northern Germany and California, USA, and emended description of the genus Rhodopirellula.</title>
        <authorList>
            <person name="Kallscheuer N."/>
            <person name="Wiegand S."/>
            <person name="Jogler M."/>
            <person name="Boedeker C."/>
            <person name="Peeters S.H."/>
            <person name="Rast P."/>
            <person name="Heuer A."/>
            <person name="Jetten M.S.M."/>
            <person name="Rohde M."/>
            <person name="Jogler C."/>
        </authorList>
    </citation>
    <scope>NUCLEOTIDE SEQUENCE [LARGE SCALE GENOMIC DNA]</scope>
    <source>
        <strain evidence="1 2">Poly21</strain>
    </source>
</reference>
<comment type="caution">
    <text evidence="1">The sequence shown here is derived from an EMBL/GenBank/DDBJ whole genome shotgun (WGS) entry which is preliminary data.</text>
</comment>
<dbReference type="Pfam" id="PF04229">
    <property type="entry name" value="GrpB"/>
    <property type="match status" value="1"/>
</dbReference>
<dbReference type="EMBL" id="SJPU01000001">
    <property type="protein sequence ID" value="TWU20029.1"/>
    <property type="molecule type" value="Genomic_DNA"/>
</dbReference>
<organism evidence="1 2">
    <name type="scientific">Allorhodopirellula heiligendammensis</name>
    <dbReference type="NCBI Taxonomy" id="2714739"/>
    <lineage>
        <taxon>Bacteria</taxon>
        <taxon>Pseudomonadati</taxon>
        <taxon>Planctomycetota</taxon>
        <taxon>Planctomycetia</taxon>
        <taxon>Pirellulales</taxon>
        <taxon>Pirellulaceae</taxon>
        <taxon>Allorhodopirellula</taxon>
    </lineage>
</organism>
<keyword evidence="2" id="KW-1185">Reference proteome</keyword>
<keyword evidence="1" id="KW-0418">Kinase</keyword>
<accession>A0A5C6CB34</accession>
<name>A0A5C6CB34_9BACT</name>
<dbReference type="PANTHER" id="PTHR34822">
    <property type="entry name" value="GRPB DOMAIN PROTEIN (AFU_ORTHOLOGUE AFUA_1G01530)"/>
    <property type="match status" value="1"/>
</dbReference>